<dbReference type="Proteomes" id="UP000060132">
    <property type="component" value="Chromosome"/>
</dbReference>
<protein>
    <submittedName>
        <fullName evidence="1">Uncharacterized protein</fullName>
    </submittedName>
</protein>
<gene>
    <name evidence="1" type="ORF">RZ57_00415</name>
</gene>
<accession>A0AAC8UB18</accession>
<dbReference type="AlphaFoldDB" id="A0AAC8UB18"/>
<dbReference type="OMA" id="WAKEDIT"/>
<evidence type="ECO:0000313" key="2">
    <source>
        <dbReference type="Proteomes" id="UP000060132"/>
    </source>
</evidence>
<proteinExistence type="predicted"/>
<organism evidence="1 2">
    <name type="scientific">Haemophilus ducreyi</name>
    <dbReference type="NCBI Taxonomy" id="730"/>
    <lineage>
        <taxon>Bacteria</taxon>
        <taxon>Pseudomonadati</taxon>
        <taxon>Pseudomonadota</taxon>
        <taxon>Gammaproteobacteria</taxon>
        <taxon>Pasteurellales</taxon>
        <taxon>Pasteurellaceae</taxon>
        <taxon>Haemophilus</taxon>
    </lineage>
</organism>
<reference evidence="1 2" key="1">
    <citation type="journal article" date="2015" name="PLoS Negl. Trop. Dis.">
        <title>Haemophilus ducreyi Cutaneous Ulcer Strains Are Nearly Identical to Class I Genital Ulcer Strains.</title>
        <authorList>
            <person name="Gangaiah D."/>
            <person name="Webb K.M."/>
            <person name="Humphreys T.L."/>
            <person name="Fortney K.R."/>
            <person name="Toh E."/>
            <person name="Tai A."/>
            <person name="Katz S.S."/>
            <person name="Pillay A."/>
            <person name="Chen C.Y."/>
            <person name="Roberts S.A."/>
            <person name="Munson R.S.Jr."/>
            <person name="Spinola S.M."/>
        </authorList>
    </citation>
    <scope>NUCLEOTIDE SEQUENCE [LARGE SCALE GENOMIC DNA]</scope>
    <source>
        <strain evidence="2">CLU2</strain>
    </source>
</reference>
<sequence>MKELTKEDLKVGHVYSAKRKTTSGFFRLINDRQILHIGRELLDGAYVQYDSPTVKDGRHYPKVPIDKFLKWAKEDITDQMPKDLSWRTDRG</sequence>
<dbReference type="EMBL" id="CP011219">
    <property type="protein sequence ID" value="AKO31718.1"/>
    <property type="molecule type" value="Genomic_DNA"/>
</dbReference>
<evidence type="ECO:0000313" key="1">
    <source>
        <dbReference type="EMBL" id="AKO31718.1"/>
    </source>
</evidence>
<name>A0AAC8UB18_HAEDC</name>
<dbReference type="RefSeq" id="WP_010944163.1">
    <property type="nucleotide sequence ID" value="NZ_CP011218.1"/>
</dbReference>